<dbReference type="Proteomes" id="UP000253426">
    <property type="component" value="Unassembled WGS sequence"/>
</dbReference>
<keyword evidence="2" id="KW-0472">Membrane</keyword>
<evidence type="ECO:0000313" key="3">
    <source>
        <dbReference type="EMBL" id="RBP38057.1"/>
    </source>
</evidence>
<dbReference type="InterPro" id="IPR011223">
    <property type="entry name" value="UCP028770"/>
</dbReference>
<feature type="compositionally biased region" description="Basic and acidic residues" evidence="1">
    <location>
        <begin position="141"/>
        <end position="155"/>
    </location>
</feature>
<keyword evidence="2" id="KW-1133">Transmembrane helix</keyword>
<feature type="transmembrane region" description="Helical" evidence="2">
    <location>
        <begin position="96"/>
        <end position="116"/>
    </location>
</feature>
<feature type="transmembrane region" description="Helical" evidence="2">
    <location>
        <begin position="51"/>
        <end position="75"/>
    </location>
</feature>
<evidence type="ECO:0000256" key="1">
    <source>
        <dbReference type="SAM" id="MobiDB-lite"/>
    </source>
</evidence>
<evidence type="ECO:0000313" key="4">
    <source>
        <dbReference type="Proteomes" id="UP000253426"/>
    </source>
</evidence>
<name>A0A366HA81_9BACT</name>
<gene>
    <name evidence="3" type="ORF">DES53_11255</name>
</gene>
<dbReference type="AlphaFoldDB" id="A0A366HA81"/>
<dbReference type="EMBL" id="QNRR01000012">
    <property type="protein sequence ID" value="RBP38057.1"/>
    <property type="molecule type" value="Genomic_DNA"/>
</dbReference>
<feature type="region of interest" description="Disordered" evidence="1">
    <location>
        <begin position="134"/>
        <end position="155"/>
    </location>
</feature>
<sequence>MNTFRETFRNPPGSTMSFRPRVFAWPFVMLAWVASPAQAHASLFHGETLDAIANGISWVAIILAPIIGIVAFWLVHILPEKIAEKKKHPQTRAIQCMCLLSLVFGGLLWPFAWLWAYSKPVLYKAAYGTDVDETVGHGHGKKEEKEEDKKKGGQA</sequence>
<reference evidence="3 4" key="1">
    <citation type="submission" date="2018-06" db="EMBL/GenBank/DDBJ databases">
        <title>Genomic Encyclopedia of Type Strains, Phase IV (KMG-IV): sequencing the most valuable type-strain genomes for metagenomic binning, comparative biology and taxonomic classification.</title>
        <authorList>
            <person name="Goeker M."/>
        </authorList>
    </citation>
    <scope>NUCLEOTIDE SEQUENCE [LARGE SCALE GENOMIC DNA]</scope>
    <source>
        <strain evidence="3 4">DSM 25532</strain>
    </source>
</reference>
<protein>
    <submittedName>
        <fullName evidence="3">Uncharacterized protein DUF3302</fullName>
    </submittedName>
</protein>
<evidence type="ECO:0000256" key="2">
    <source>
        <dbReference type="SAM" id="Phobius"/>
    </source>
</evidence>
<keyword evidence="4" id="KW-1185">Reference proteome</keyword>
<keyword evidence="2" id="KW-0812">Transmembrane</keyword>
<comment type="caution">
    <text evidence="3">The sequence shown here is derived from an EMBL/GenBank/DDBJ whole genome shotgun (WGS) entry which is preliminary data.</text>
</comment>
<dbReference type="Pfam" id="PF11742">
    <property type="entry name" value="DUF3302"/>
    <property type="match status" value="1"/>
</dbReference>
<proteinExistence type="predicted"/>
<organism evidence="3 4">
    <name type="scientific">Roseimicrobium gellanilyticum</name>
    <dbReference type="NCBI Taxonomy" id="748857"/>
    <lineage>
        <taxon>Bacteria</taxon>
        <taxon>Pseudomonadati</taxon>
        <taxon>Verrucomicrobiota</taxon>
        <taxon>Verrucomicrobiia</taxon>
        <taxon>Verrucomicrobiales</taxon>
        <taxon>Verrucomicrobiaceae</taxon>
        <taxon>Roseimicrobium</taxon>
    </lineage>
</organism>
<accession>A0A366HA81</accession>